<feature type="chain" id="PRO_5022023111" description="Phytocyanin domain-containing protein" evidence="1">
    <location>
        <begin position="28"/>
        <end position="69"/>
    </location>
</feature>
<accession>A0A540K482</accession>
<comment type="caution">
    <text evidence="2">The sequence shown here is derived from an EMBL/GenBank/DDBJ whole genome shotgun (WGS) entry which is preliminary data.</text>
</comment>
<reference evidence="2 3" key="1">
    <citation type="journal article" date="2019" name="G3 (Bethesda)">
        <title>Sequencing of a Wild Apple (Malus baccata) Genome Unravels the Differences Between Cultivated and Wild Apple Species Regarding Disease Resistance and Cold Tolerance.</title>
        <authorList>
            <person name="Chen X."/>
        </authorList>
    </citation>
    <scope>NUCLEOTIDE SEQUENCE [LARGE SCALE GENOMIC DNA]</scope>
    <source>
        <strain evidence="3">cv. Shandingzi</strain>
        <tissue evidence="2">Leaves</tissue>
    </source>
</reference>
<protein>
    <recommendedName>
        <fullName evidence="4">Phytocyanin domain-containing protein</fullName>
    </recommendedName>
</protein>
<dbReference type="AlphaFoldDB" id="A0A540K482"/>
<proteinExistence type="predicted"/>
<evidence type="ECO:0008006" key="4">
    <source>
        <dbReference type="Google" id="ProtNLM"/>
    </source>
</evidence>
<evidence type="ECO:0000256" key="1">
    <source>
        <dbReference type="SAM" id="SignalP"/>
    </source>
</evidence>
<keyword evidence="1" id="KW-0732">Signal</keyword>
<evidence type="ECO:0000313" key="3">
    <source>
        <dbReference type="Proteomes" id="UP000315295"/>
    </source>
</evidence>
<dbReference type="Proteomes" id="UP000315295">
    <property type="component" value="Unassembled WGS sequence"/>
</dbReference>
<evidence type="ECO:0000313" key="2">
    <source>
        <dbReference type="EMBL" id="TQD68682.1"/>
    </source>
</evidence>
<dbReference type="EMBL" id="VIEB01011785">
    <property type="protein sequence ID" value="TQD68682.1"/>
    <property type="molecule type" value="Genomic_DNA"/>
</dbReference>
<gene>
    <name evidence="2" type="ORF">C1H46_045785</name>
</gene>
<organism evidence="2 3">
    <name type="scientific">Malus baccata</name>
    <name type="common">Siberian crab apple</name>
    <name type="synonym">Pyrus baccata</name>
    <dbReference type="NCBI Taxonomy" id="106549"/>
    <lineage>
        <taxon>Eukaryota</taxon>
        <taxon>Viridiplantae</taxon>
        <taxon>Streptophyta</taxon>
        <taxon>Embryophyta</taxon>
        <taxon>Tracheophyta</taxon>
        <taxon>Spermatophyta</taxon>
        <taxon>Magnoliopsida</taxon>
        <taxon>eudicotyledons</taxon>
        <taxon>Gunneridae</taxon>
        <taxon>Pentapetalae</taxon>
        <taxon>rosids</taxon>
        <taxon>fabids</taxon>
        <taxon>Rosales</taxon>
        <taxon>Rosaceae</taxon>
        <taxon>Amygdaloideae</taxon>
        <taxon>Maleae</taxon>
        <taxon>Malus</taxon>
    </lineage>
</organism>
<name>A0A540K482_MALBA</name>
<dbReference type="STRING" id="106549.A0A540K482"/>
<feature type="signal peptide" evidence="1">
    <location>
        <begin position="1"/>
        <end position="27"/>
    </location>
</feature>
<sequence length="69" mass="7304">MAAHPLSLASIALSLVLFNLHLHGVLAVYGSWEGAHATFYGGGDASGTMGKSKTQVSSIIYHSKKKRSF</sequence>
<keyword evidence="3" id="KW-1185">Reference proteome</keyword>